<dbReference type="AlphaFoldDB" id="A0A370FMH6"/>
<keyword evidence="3 6" id="KW-0812">Transmembrane</keyword>
<feature type="transmembrane region" description="Helical" evidence="6">
    <location>
        <begin position="77"/>
        <end position="97"/>
    </location>
</feature>
<evidence type="ECO:0000256" key="5">
    <source>
        <dbReference type="ARBA" id="ARBA00023136"/>
    </source>
</evidence>
<comment type="subcellular location">
    <subcellularLocation>
        <location evidence="1">Membrane</location>
        <topology evidence="1">Multi-pass membrane protein</topology>
    </subcellularLocation>
</comment>
<gene>
    <name evidence="8" type="ORF">DFR41_101668</name>
</gene>
<dbReference type="InterPro" id="IPR051401">
    <property type="entry name" value="GtrA_CellWall_Glycosyl"/>
</dbReference>
<evidence type="ECO:0000256" key="3">
    <source>
        <dbReference type="ARBA" id="ARBA00022692"/>
    </source>
</evidence>
<feature type="transmembrane region" description="Helical" evidence="6">
    <location>
        <begin position="103"/>
        <end position="122"/>
    </location>
</feature>
<dbReference type="EMBL" id="QQAV01000001">
    <property type="protein sequence ID" value="RDI28912.1"/>
    <property type="molecule type" value="Genomic_DNA"/>
</dbReference>
<name>A0A370FMH6_9BURK</name>
<feature type="transmembrane region" description="Helical" evidence="6">
    <location>
        <begin position="38"/>
        <end position="56"/>
    </location>
</feature>
<keyword evidence="4 6" id="KW-1133">Transmembrane helix</keyword>
<evidence type="ECO:0000256" key="1">
    <source>
        <dbReference type="ARBA" id="ARBA00004141"/>
    </source>
</evidence>
<feature type="transmembrane region" description="Helical" evidence="6">
    <location>
        <begin position="12"/>
        <end position="32"/>
    </location>
</feature>
<keyword evidence="5 6" id="KW-0472">Membrane</keyword>
<comment type="similarity">
    <text evidence="2">Belongs to the GtrA family.</text>
</comment>
<evidence type="ECO:0000313" key="9">
    <source>
        <dbReference type="Proteomes" id="UP000255265"/>
    </source>
</evidence>
<sequence length="131" mass="14083">MISGPLLRRLLSFGIAGVIGFGVDAGLLYLLAPHVGWYAGRVLSFWGAATATWLINRRFTFADGARRLPLWHEYLRYLAAMLGGALVNYAAYVAVLHTLNGPAAPLLGVAAGSVAGMGVNYLSARYLVFKR</sequence>
<organism evidence="8 9">
    <name type="scientific">Pseudacidovorax intermedius</name>
    <dbReference type="NCBI Taxonomy" id="433924"/>
    <lineage>
        <taxon>Bacteria</taxon>
        <taxon>Pseudomonadati</taxon>
        <taxon>Pseudomonadota</taxon>
        <taxon>Betaproteobacteria</taxon>
        <taxon>Burkholderiales</taxon>
        <taxon>Comamonadaceae</taxon>
        <taxon>Pseudacidovorax</taxon>
    </lineage>
</organism>
<protein>
    <submittedName>
        <fullName evidence="8">Putative flippase GtrA</fullName>
    </submittedName>
</protein>
<evidence type="ECO:0000256" key="2">
    <source>
        <dbReference type="ARBA" id="ARBA00009399"/>
    </source>
</evidence>
<accession>A0A370FMH6</accession>
<dbReference type="STRING" id="433924.NS331_15705"/>
<dbReference type="PANTHER" id="PTHR38459:SF1">
    <property type="entry name" value="PROPHAGE BACTOPRENOL-LINKED GLUCOSE TRANSLOCASE HOMOLOG"/>
    <property type="match status" value="1"/>
</dbReference>
<dbReference type="Proteomes" id="UP000255265">
    <property type="component" value="Unassembled WGS sequence"/>
</dbReference>
<comment type="caution">
    <text evidence="8">The sequence shown here is derived from an EMBL/GenBank/DDBJ whole genome shotgun (WGS) entry which is preliminary data.</text>
</comment>
<keyword evidence="9" id="KW-1185">Reference proteome</keyword>
<evidence type="ECO:0000256" key="6">
    <source>
        <dbReference type="SAM" id="Phobius"/>
    </source>
</evidence>
<dbReference type="RefSeq" id="WP_017758772.1">
    <property type="nucleotide sequence ID" value="NZ_QQAV01000001.1"/>
</dbReference>
<dbReference type="GO" id="GO:0005886">
    <property type="term" value="C:plasma membrane"/>
    <property type="evidence" value="ECO:0007669"/>
    <property type="project" value="TreeGrafter"/>
</dbReference>
<evidence type="ECO:0000259" key="7">
    <source>
        <dbReference type="Pfam" id="PF04138"/>
    </source>
</evidence>
<dbReference type="Pfam" id="PF04138">
    <property type="entry name" value="GtrA_DPMS_TM"/>
    <property type="match status" value="1"/>
</dbReference>
<feature type="domain" description="GtrA/DPMS transmembrane" evidence="7">
    <location>
        <begin position="13"/>
        <end position="129"/>
    </location>
</feature>
<dbReference type="InterPro" id="IPR007267">
    <property type="entry name" value="GtrA_DPMS_TM"/>
</dbReference>
<evidence type="ECO:0000313" key="8">
    <source>
        <dbReference type="EMBL" id="RDI28912.1"/>
    </source>
</evidence>
<reference evidence="8 9" key="1">
    <citation type="submission" date="2018-07" db="EMBL/GenBank/DDBJ databases">
        <title>Genomic Encyclopedia of Type Strains, Phase IV (KMG-IV): sequencing the most valuable type-strain genomes for metagenomic binning, comparative biology and taxonomic classification.</title>
        <authorList>
            <person name="Goeker M."/>
        </authorList>
    </citation>
    <scope>NUCLEOTIDE SEQUENCE [LARGE SCALE GENOMIC DNA]</scope>
    <source>
        <strain evidence="8 9">DSM 21352</strain>
    </source>
</reference>
<dbReference type="GO" id="GO:0000271">
    <property type="term" value="P:polysaccharide biosynthetic process"/>
    <property type="evidence" value="ECO:0007669"/>
    <property type="project" value="InterPro"/>
</dbReference>
<evidence type="ECO:0000256" key="4">
    <source>
        <dbReference type="ARBA" id="ARBA00022989"/>
    </source>
</evidence>
<dbReference type="PANTHER" id="PTHR38459">
    <property type="entry name" value="PROPHAGE BACTOPRENOL-LINKED GLUCOSE TRANSLOCASE HOMOLOG"/>
    <property type="match status" value="1"/>
</dbReference>
<proteinExistence type="inferred from homology"/>